<dbReference type="EMBL" id="CP034759">
    <property type="protein sequence ID" value="QBG35258.1"/>
    <property type="molecule type" value="Genomic_DNA"/>
</dbReference>
<dbReference type="Proteomes" id="UP000290244">
    <property type="component" value="Chromosome"/>
</dbReference>
<accession>A0A4P6P3B6</accession>
<dbReference type="PANTHER" id="PTHR34875">
    <property type="entry name" value="UPF0237 PROTEIN MJ1558"/>
    <property type="match status" value="1"/>
</dbReference>
<evidence type="ECO:0000259" key="2">
    <source>
        <dbReference type="PROSITE" id="PS51671"/>
    </source>
</evidence>
<dbReference type="Gene3D" id="3.30.70.260">
    <property type="match status" value="2"/>
</dbReference>
<dbReference type="InterPro" id="IPR016867">
    <property type="entry name" value="GcvR"/>
</dbReference>
<dbReference type="KEGG" id="lsd:EMK97_05770"/>
<dbReference type="PROSITE" id="PS51671">
    <property type="entry name" value="ACT"/>
    <property type="match status" value="2"/>
</dbReference>
<dbReference type="GO" id="GO:0005737">
    <property type="term" value="C:cytoplasm"/>
    <property type="evidence" value="ECO:0007669"/>
    <property type="project" value="UniProtKB-SubCell"/>
</dbReference>
<dbReference type="PIRSF" id="PIRSF028103">
    <property type="entry name" value="GcvR"/>
    <property type="match status" value="1"/>
</dbReference>
<evidence type="ECO:0000313" key="3">
    <source>
        <dbReference type="EMBL" id="QBG35258.1"/>
    </source>
</evidence>
<keyword evidence="1" id="KW-0804">Transcription</keyword>
<proteinExistence type="predicted"/>
<dbReference type="AlphaFoldDB" id="A0A4P6P3B6"/>
<dbReference type="InterPro" id="IPR050990">
    <property type="entry name" value="UPF0237/GcvR_regulator"/>
</dbReference>
<evidence type="ECO:0000256" key="1">
    <source>
        <dbReference type="PIRNR" id="PIRNR028103"/>
    </source>
</evidence>
<keyword evidence="1" id="KW-0963">Cytoplasm</keyword>
<keyword evidence="1" id="KW-0678">Repressor</keyword>
<dbReference type="InterPro" id="IPR002912">
    <property type="entry name" value="ACT_dom"/>
</dbReference>
<name>A0A4P6P3B6_9GAMM</name>
<dbReference type="OrthoDB" id="12860at2"/>
<feature type="domain" description="ACT" evidence="2">
    <location>
        <begin position="5"/>
        <end position="83"/>
    </location>
</feature>
<dbReference type="SUPFAM" id="SSF55021">
    <property type="entry name" value="ACT-like"/>
    <property type="match status" value="2"/>
</dbReference>
<gene>
    <name evidence="3" type="ORF">EMK97_05770</name>
</gene>
<organism evidence="3 4">
    <name type="scientific">Litorilituus sediminis</name>
    <dbReference type="NCBI Taxonomy" id="718192"/>
    <lineage>
        <taxon>Bacteria</taxon>
        <taxon>Pseudomonadati</taxon>
        <taxon>Pseudomonadota</taxon>
        <taxon>Gammaproteobacteria</taxon>
        <taxon>Alteromonadales</taxon>
        <taxon>Colwelliaceae</taxon>
        <taxon>Litorilituus</taxon>
    </lineage>
</organism>
<comment type="subcellular location">
    <subcellularLocation>
        <location evidence="1">Cytoplasm</location>
    </subcellularLocation>
</comment>
<evidence type="ECO:0000313" key="4">
    <source>
        <dbReference type="Proteomes" id="UP000290244"/>
    </source>
</evidence>
<reference evidence="3 4" key="1">
    <citation type="submission" date="2018-12" db="EMBL/GenBank/DDBJ databases">
        <title>Complete genome of Litorilituus sediminis.</title>
        <authorList>
            <person name="Liu A."/>
            <person name="Rong J."/>
        </authorList>
    </citation>
    <scope>NUCLEOTIDE SEQUENCE [LARGE SCALE GENOMIC DNA]</scope>
    <source>
        <strain evidence="3 4">JCM 17549</strain>
    </source>
</reference>
<dbReference type="RefSeq" id="WP_130600259.1">
    <property type="nucleotide sequence ID" value="NZ_CP034759.1"/>
</dbReference>
<sequence>MNYLVISCIGPDQTGLVDTLSKVINQHNGNWQVSSLHHLSGYFAGVIEVAVTEEQTQSLAEAIKAINGLSCQIEVAEPNLPPVESNLVLELTANDRAGIVQDVSSVIHQQGGNLVKLVSSQDSAAHSGQVMFKAKVQIAIADGHTDALIESLEQLADDLMVDISR</sequence>
<dbReference type="CDD" id="cd04869">
    <property type="entry name" value="ACT_GcvR_2"/>
    <property type="match status" value="1"/>
</dbReference>
<dbReference type="InterPro" id="IPR045865">
    <property type="entry name" value="ACT-like_dom_sf"/>
</dbReference>
<dbReference type="GO" id="GO:0006355">
    <property type="term" value="P:regulation of DNA-templated transcription"/>
    <property type="evidence" value="ECO:0007669"/>
    <property type="project" value="UniProtKB-UniRule"/>
</dbReference>
<protein>
    <recommendedName>
        <fullName evidence="1">Glycine cleavage system transcriptional repressor</fullName>
    </recommendedName>
</protein>
<dbReference type="PANTHER" id="PTHR34875:SF6">
    <property type="entry name" value="UPF0237 PROTEIN MJ1558"/>
    <property type="match status" value="1"/>
</dbReference>
<keyword evidence="4" id="KW-1185">Reference proteome</keyword>
<feature type="domain" description="ACT" evidence="2">
    <location>
        <begin position="88"/>
        <end position="165"/>
    </location>
</feature>